<evidence type="ECO:0000256" key="7">
    <source>
        <dbReference type="ARBA" id="ARBA00049204"/>
    </source>
</evidence>
<evidence type="ECO:0000256" key="4">
    <source>
        <dbReference type="ARBA" id="ARBA00012682"/>
    </source>
</evidence>
<feature type="chain" id="PRO_5021491512" description="superoxide dismutase" evidence="8">
    <location>
        <begin position="20"/>
        <end position="193"/>
    </location>
</feature>
<evidence type="ECO:0000256" key="8">
    <source>
        <dbReference type="SAM" id="SignalP"/>
    </source>
</evidence>
<evidence type="ECO:0000256" key="3">
    <source>
        <dbReference type="ARBA" id="ARBA00010457"/>
    </source>
</evidence>
<dbReference type="OrthoDB" id="159229at2759"/>
<evidence type="ECO:0000259" key="9">
    <source>
        <dbReference type="Pfam" id="PF00080"/>
    </source>
</evidence>
<dbReference type="Proteomes" id="UP000319663">
    <property type="component" value="Unassembled WGS sequence"/>
</dbReference>
<dbReference type="GO" id="GO:0005507">
    <property type="term" value="F:copper ion binding"/>
    <property type="evidence" value="ECO:0007669"/>
    <property type="project" value="InterPro"/>
</dbReference>
<dbReference type="SUPFAM" id="SSF49329">
    <property type="entry name" value="Cu,Zn superoxide dismutase-like"/>
    <property type="match status" value="1"/>
</dbReference>
<gene>
    <name evidence="10" type="ORF">MPDQ_001764</name>
</gene>
<dbReference type="STRING" id="5098.A0A507R2J9"/>
<keyword evidence="8" id="KW-0732">Signal</keyword>
<comment type="similarity">
    <text evidence="3">Belongs to the Cu-Zn superoxide dismutase family.</text>
</comment>
<comment type="subcellular location">
    <subcellularLocation>
        <location evidence="1">Cell envelope</location>
    </subcellularLocation>
    <subcellularLocation>
        <location evidence="2">Secreted</location>
    </subcellularLocation>
</comment>
<dbReference type="GO" id="GO:0005576">
    <property type="term" value="C:extracellular region"/>
    <property type="evidence" value="ECO:0007669"/>
    <property type="project" value="UniProtKB-SubCell"/>
</dbReference>
<evidence type="ECO:0000313" key="11">
    <source>
        <dbReference type="Proteomes" id="UP000319663"/>
    </source>
</evidence>
<comment type="catalytic activity">
    <reaction evidence="7">
        <text>2 superoxide + 2 H(+) = H2O2 + O2</text>
        <dbReference type="Rhea" id="RHEA:20696"/>
        <dbReference type="ChEBI" id="CHEBI:15378"/>
        <dbReference type="ChEBI" id="CHEBI:15379"/>
        <dbReference type="ChEBI" id="CHEBI:16240"/>
        <dbReference type="ChEBI" id="CHEBI:18421"/>
        <dbReference type="EC" id="1.15.1.1"/>
    </reaction>
</comment>
<keyword evidence="5" id="KW-0964">Secreted</keyword>
<sequence length="193" mass="20879">MHSGLVASVLASLCLSVAAQNTSAPIVYDNPPNVYELMLLDKTNTTVRGYVRASAPSSGVGVRIHADFWGLPDEGPYQYHIHEFPVPPDGNCYSTLGHLDPYRRGEQPPCNPNLPETCQVGDLSGKHGVIFVGIGEPFETEYTDLFLSTNPEDPAFIGNRSIVVHAPNSARLNCGNFVNINTETHASETRDAA</sequence>
<evidence type="ECO:0000313" key="10">
    <source>
        <dbReference type="EMBL" id="TQB75800.1"/>
    </source>
</evidence>
<proteinExistence type="inferred from homology"/>
<dbReference type="FunFam" id="2.60.40.200:FF:000007">
    <property type="entry name" value="Cell surface Cu-only superoxide dismutase 5"/>
    <property type="match status" value="1"/>
</dbReference>
<dbReference type="InterPro" id="IPR001424">
    <property type="entry name" value="SOD_Cu_Zn_dom"/>
</dbReference>
<name>A0A507R2J9_MONPU</name>
<evidence type="ECO:0000256" key="6">
    <source>
        <dbReference type="ARBA" id="ARBA00022862"/>
    </source>
</evidence>
<comment type="caution">
    <text evidence="10">The sequence shown here is derived from an EMBL/GenBank/DDBJ whole genome shotgun (WGS) entry which is preliminary data.</text>
</comment>
<accession>A0A507R2J9</accession>
<dbReference type="EC" id="1.15.1.1" evidence="4"/>
<dbReference type="EMBL" id="VIFY01000015">
    <property type="protein sequence ID" value="TQB75800.1"/>
    <property type="molecule type" value="Genomic_DNA"/>
</dbReference>
<dbReference type="Gene3D" id="2.60.40.200">
    <property type="entry name" value="Superoxide dismutase, copper/zinc binding domain"/>
    <property type="match status" value="1"/>
</dbReference>
<feature type="domain" description="Superoxide dismutase copper/zinc binding" evidence="9">
    <location>
        <begin position="47"/>
        <end position="168"/>
    </location>
</feature>
<evidence type="ECO:0000256" key="1">
    <source>
        <dbReference type="ARBA" id="ARBA00004196"/>
    </source>
</evidence>
<organism evidence="10 11">
    <name type="scientific">Monascus purpureus</name>
    <name type="common">Red mold</name>
    <name type="synonym">Monascus anka</name>
    <dbReference type="NCBI Taxonomy" id="5098"/>
    <lineage>
        <taxon>Eukaryota</taxon>
        <taxon>Fungi</taxon>
        <taxon>Dikarya</taxon>
        <taxon>Ascomycota</taxon>
        <taxon>Pezizomycotina</taxon>
        <taxon>Eurotiomycetes</taxon>
        <taxon>Eurotiomycetidae</taxon>
        <taxon>Eurotiales</taxon>
        <taxon>Aspergillaceae</taxon>
        <taxon>Monascus</taxon>
    </lineage>
</organism>
<feature type="signal peptide" evidence="8">
    <location>
        <begin position="1"/>
        <end position="19"/>
    </location>
</feature>
<dbReference type="AlphaFoldDB" id="A0A507R2J9"/>
<dbReference type="InterPro" id="IPR036423">
    <property type="entry name" value="SOD-like_Cu/Zn_dom_sf"/>
</dbReference>
<dbReference type="Pfam" id="PF00080">
    <property type="entry name" value="Sod_Cu"/>
    <property type="match status" value="1"/>
</dbReference>
<keyword evidence="6" id="KW-0049">Antioxidant</keyword>
<keyword evidence="11" id="KW-1185">Reference proteome</keyword>
<dbReference type="InterPro" id="IPR024134">
    <property type="entry name" value="SOD_Cu/Zn_/chaperone"/>
</dbReference>
<reference evidence="10 11" key="1">
    <citation type="submission" date="2019-06" db="EMBL/GenBank/DDBJ databases">
        <title>Wine fermentation using esterase from Monascus purpureus.</title>
        <authorList>
            <person name="Geng C."/>
            <person name="Zhang Y."/>
        </authorList>
    </citation>
    <scope>NUCLEOTIDE SEQUENCE [LARGE SCALE GENOMIC DNA]</scope>
    <source>
        <strain evidence="10">HQ1</strain>
    </source>
</reference>
<protein>
    <recommendedName>
        <fullName evidence="4">superoxide dismutase</fullName>
        <ecNumber evidence="4">1.15.1.1</ecNumber>
    </recommendedName>
</protein>
<dbReference type="GO" id="GO:0004784">
    <property type="term" value="F:superoxide dismutase activity"/>
    <property type="evidence" value="ECO:0007669"/>
    <property type="project" value="UniProtKB-EC"/>
</dbReference>
<evidence type="ECO:0000256" key="5">
    <source>
        <dbReference type="ARBA" id="ARBA00022525"/>
    </source>
</evidence>
<dbReference type="PANTHER" id="PTHR10003">
    <property type="entry name" value="SUPEROXIDE DISMUTASE CU-ZN -RELATED"/>
    <property type="match status" value="1"/>
</dbReference>
<evidence type="ECO:0000256" key="2">
    <source>
        <dbReference type="ARBA" id="ARBA00004613"/>
    </source>
</evidence>